<dbReference type="Proteomes" id="UP000324897">
    <property type="component" value="Unassembled WGS sequence"/>
</dbReference>
<keyword evidence="6" id="KW-1185">Reference proteome</keyword>
<dbReference type="Gramene" id="TVU05262">
    <property type="protein sequence ID" value="TVU05262"/>
    <property type="gene ID" value="EJB05_48420"/>
</dbReference>
<organism evidence="5 6">
    <name type="scientific">Eragrostis curvula</name>
    <name type="common">weeping love grass</name>
    <dbReference type="NCBI Taxonomy" id="38414"/>
    <lineage>
        <taxon>Eukaryota</taxon>
        <taxon>Viridiplantae</taxon>
        <taxon>Streptophyta</taxon>
        <taxon>Embryophyta</taxon>
        <taxon>Tracheophyta</taxon>
        <taxon>Spermatophyta</taxon>
        <taxon>Magnoliopsida</taxon>
        <taxon>Liliopsida</taxon>
        <taxon>Poales</taxon>
        <taxon>Poaceae</taxon>
        <taxon>PACMAD clade</taxon>
        <taxon>Chloridoideae</taxon>
        <taxon>Eragrostideae</taxon>
        <taxon>Eragrostidinae</taxon>
        <taxon>Eragrostis</taxon>
    </lineage>
</organism>
<reference evidence="5 6" key="1">
    <citation type="journal article" date="2019" name="Sci. Rep.">
        <title>A high-quality genome of Eragrostis curvula grass provides insights into Poaceae evolution and supports new strategies to enhance forage quality.</title>
        <authorList>
            <person name="Carballo J."/>
            <person name="Santos B.A.C.M."/>
            <person name="Zappacosta D."/>
            <person name="Garbus I."/>
            <person name="Selva J.P."/>
            <person name="Gallo C.A."/>
            <person name="Diaz A."/>
            <person name="Albertini E."/>
            <person name="Caccamo M."/>
            <person name="Echenique V."/>
        </authorList>
    </citation>
    <scope>NUCLEOTIDE SEQUENCE [LARGE SCALE GENOMIC DNA]</scope>
    <source>
        <strain evidence="6">cv. Victoria</strain>
        <tissue evidence="5">Leaf</tissue>
    </source>
</reference>
<dbReference type="InterPro" id="IPR025287">
    <property type="entry name" value="WAK_GUB"/>
</dbReference>
<evidence type="ECO:0000256" key="3">
    <source>
        <dbReference type="SAM" id="SignalP"/>
    </source>
</evidence>
<keyword evidence="2 3" id="KW-0732">Signal</keyword>
<gene>
    <name evidence="5" type="ORF">EJB05_48420</name>
</gene>
<comment type="subcellular location">
    <subcellularLocation>
        <location evidence="1">Membrane</location>
        <topology evidence="1">Single-pass membrane protein</topology>
    </subcellularLocation>
</comment>
<protein>
    <recommendedName>
        <fullName evidence="4">Wall-associated receptor kinase galacturonan-binding domain-containing protein</fullName>
    </recommendedName>
</protein>
<evidence type="ECO:0000256" key="2">
    <source>
        <dbReference type="ARBA" id="ARBA00022729"/>
    </source>
</evidence>
<dbReference type="PANTHER" id="PTHR33491">
    <property type="entry name" value="OSJNBA0016N04.9 PROTEIN"/>
    <property type="match status" value="1"/>
</dbReference>
<accession>A0A5J9T1T7</accession>
<dbReference type="OrthoDB" id="690332at2759"/>
<evidence type="ECO:0000256" key="1">
    <source>
        <dbReference type="ARBA" id="ARBA00004167"/>
    </source>
</evidence>
<feature type="non-terminal residue" evidence="5">
    <location>
        <position position="1"/>
    </location>
</feature>
<evidence type="ECO:0000259" key="4">
    <source>
        <dbReference type="Pfam" id="PF13947"/>
    </source>
</evidence>
<dbReference type="AlphaFoldDB" id="A0A5J9T1T7"/>
<evidence type="ECO:0000313" key="5">
    <source>
        <dbReference type="EMBL" id="TVU05262.1"/>
    </source>
</evidence>
<sequence>MATAHHSRGAIVFCSGVVAALLVLPPFGAAATAAGAGLDSNCTRSCGNISIPYPFGIELGCYHASGFNLTCRKNSRRHGPPELFLGDGTVQVLEISVVPNGTVRIRSHRVEITDDGGSTAIGTWGAGLPRGGPLFLSEETSNVAVVGCDVQVEVRGGAHDDLIGSCTALCPPSPAHRGNIIVGFRSGACTGIGCCQSPITIGYSFYNVQIHMFNRSSGAEYPIYIADGGFNDTDDMFQQIHQVGAKLDWIINNSTCPTNTSAPECRSAHSYCQNSVANGHGGYLCQCSDGYRGNPYVTGGCKGSIQPIVVLSIAVKTKLCK</sequence>
<feature type="domain" description="Wall-associated receptor kinase galacturonan-binding" evidence="4">
    <location>
        <begin position="42"/>
        <end position="105"/>
    </location>
</feature>
<name>A0A5J9T1T7_9POAL</name>
<dbReference type="Pfam" id="PF13947">
    <property type="entry name" value="GUB_WAK_bind"/>
    <property type="match status" value="1"/>
</dbReference>
<dbReference type="GO" id="GO:0016020">
    <property type="term" value="C:membrane"/>
    <property type="evidence" value="ECO:0007669"/>
    <property type="project" value="UniProtKB-SubCell"/>
</dbReference>
<feature type="signal peptide" evidence="3">
    <location>
        <begin position="1"/>
        <end position="30"/>
    </location>
</feature>
<dbReference type="GO" id="GO:0030247">
    <property type="term" value="F:polysaccharide binding"/>
    <property type="evidence" value="ECO:0007669"/>
    <property type="project" value="InterPro"/>
</dbReference>
<dbReference type="EMBL" id="RWGY01000051">
    <property type="protein sequence ID" value="TVU05262.1"/>
    <property type="molecule type" value="Genomic_DNA"/>
</dbReference>
<comment type="caution">
    <text evidence="5">The sequence shown here is derived from an EMBL/GenBank/DDBJ whole genome shotgun (WGS) entry which is preliminary data.</text>
</comment>
<feature type="chain" id="PRO_5023872536" description="Wall-associated receptor kinase galacturonan-binding domain-containing protein" evidence="3">
    <location>
        <begin position="31"/>
        <end position="321"/>
    </location>
</feature>
<proteinExistence type="predicted"/>
<evidence type="ECO:0000313" key="6">
    <source>
        <dbReference type="Proteomes" id="UP000324897"/>
    </source>
</evidence>